<feature type="transmembrane region" description="Helical" evidence="6">
    <location>
        <begin position="7"/>
        <end position="23"/>
    </location>
</feature>
<comment type="subcellular location">
    <subcellularLocation>
        <location evidence="1">Cell membrane</location>
        <topology evidence="1">Multi-pass membrane protein</topology>
    </subcellularLocation>
</comment>
<feature type="transmembrane region" description="Helical" evidence="6">
    <location>
        <begin position="59"/>
        <end position="80"/>
    </location>
</feature>
<evidence type="ECO:0000256" key="2">
    <source>
        <dbReference type="ARBA" id="ARBA00022475"/>
    </source>
</evidence>
<evidence type="ECO:0000256" key="3">
    <source>
        <dbReference type="ARBA" id="ARBA00022692"/>
    </source>
</evidence>
<organism evidence="7 8">
    <name type="scientific">Sporosarcina saromensis</name>
    <dbReference type="NCBI Taxonomy" id="359365"/>
    <lineage>
        <taxon>Bacteria</taxon>
        <taxon>Bacillati</taxon>
        <taxon>Bacillota</taxon>
        <taxon>Bacilli</taxon>
        <taxon>Bacillales</taxon>
        <taxon>Caryophanaceae</taxon>
        <taxon>Sporosarcina</taxon>
    </lineage>
</organism>
<dbReference type="Pfam" id="PF03788">
    <property type="entry name" value="LrgA"/>
    <property type="match status" value="1"/>
</dbReference>
<keyword evidence="4 6" id="KW-1133">Transmembrane helix</keyword>
<evidence type="ECO:0000256" key="1">
    <source>
        <dbReference type="ARBA" id="ARBA00004651"/>
    </source>
</evidence>
<feature type="transmembrane region" description="Helical" evidence="6">
    <location>
        <begin position="86"/>
        <end position="110"/>
    </location>
</feature>
<evidence type="ECO:0000256" key="5">
    <source>
        <dbReference type="ARBA" id="ARBA00023136"/>
    </source>
</evidence>
<dbReference type="InterPro" id="IPR005538">
    <property type="entry name" value="LrgA/CidA"/>
</dbReference>
<reference evidence="7 8" key="1">
    <citation type="submission" date="2023-06" db="EMBL/GenBank/DDBJ databases">
        <title>Sporosarcina sp. nov., isolated from Korean traditional fermented seafood 'Jeotgal'.</title>
        <authorList>
            <person name="Yang A.I."/>
            <person name="Shin N.-R."/>
        </authorList>
    </citation>
    <scope>NUCLEOTIDE SEQUENCE [LARGE SCALE GENOMIC DNA]</scope>
    <source>
        <strain evidence="7 8">KCTC13119</strain>
    </source>
</reference>
<evidence type="ECO:0000313" key="8">
    <source>
        <dbReference type="Proteomes" id="UP001282284"/>
    </source>
</evidence>
<accession>A0ABU4GBW6</accession>
<dbReference type="EMBL" id="JAUBDI010000016">
    <property type="protein sequence ID" value="MDW0114401.1"/>
    <property type="molecule type" value="Genomic_DNA"/>
</dbReference>
<dbReference type="PANTHER" id="PTHR33931">
    <property type="entry name" value="HOLIN-LIKE PROTEIN CIDA-RELATED"/>
    <property type="match status" value="1"/>
</dbReference>
<name>A0ABU4GBW6_9BACL</name>
<keyword evidence="5 6" id="KW-0472">Membrane</keyword>
<keyword evidence="3 6" id="KW-0812">Transmembrane</keyword>
<protein>
    <submittedName>
        <fullName evidence="7">CidA/LrgA family protein</fullName>
    </submittedName>
</protein>
<dbReference type="NCBIfam" id="NF002460">
    <property type="entry name" value="PRK01658.1"/>
    <property type="match status" value="1"/>
</dbReference>
<sequence length="127" mass="14123">MKVIRICLQIGILFIFSYIGTYIQNLFHLIIPGSIIGLILLFICLTLKVIPVELIEDGAGFLLGILTLLFVPMTVGIMNYPSLLSWQGLLLLGIVVVSTAITIVISGIFTQRLEKRTEKKKEESECN</sequence>
<dbReference type="Proteomes" id="UP001282284">
    <property type="component" value="Unassembled WGS sequence"/>
</dbReference>
<evidence type="ECO:0000313" key="7">
    <source>
        <dbReference type="EMBL" id="MDW0114401.1"/>
    </source>
</evidence>
<proteinExistence type="predicted"/>
<evidence type="ECO:0000256" key="6">
    <source>
        <dbReference type="SAM" id="Phobius"/>
    </source>
</evidence>
<comment type="caution">
    <text evidence="7">The sequence shown here is derived from an EMBL/GenBank/DDBJ whole genome shotgun (WGS) entry which is preliminary data.</text>
</comment>
<gene>
    <name evidence="7" type="ORF">QT711_14480</name>
</gene>
<evidence type="ECO:0000256" key="4">
    <source>
        <dbReference type="ARBA" id="ARBA00022989"/>
    </source>
</evidence>
<keyword evidence="8" id="KW-1185">Reference proteome</keyword>
<keyword evidence="2" id="KW-1003">Cell membrane</keyword>
<feature type="transmembrane region" description="Helical" evidence="6">
    <location>
        <begin position="29"/>
        <end position="47"/>
    </location>
</feature>
<dbReference type="RefSeq" id="WP_317945420.1">
    <property type="nucleotide sequence ID" value="NZ_JAUBDI010000016.1"/>
</dbReference>
<dbReference type="PANTHER" id="PTHR33931:SF6">
    <property type="entry name" value="INTEGRAL MEMBRANE PROTEIN YXZK-RELATED"/>
    <property type="match status" value="1"/>
</dbReference>